<dbReference type="RefSeq" id="WP_139806502.1">
    <property type="nucleotide sequence ID" value="NZ_FWWU01000005.1"/>
</dbReference>
<evidence type="ECO:0000313" key="2">
    <source>
        <dbReference type="EMBL" id="SMB81662.1"/>
    </source>
</evidence>
<dbReference type="Proteomes" id="UP000192582">
    <property type="component" value="Unassembled WGS sequence"/>
</dbReference>
<reference evidence="2 3" key="1">
    <citation type="submission" date="2017-04" db="EMBL/GenBank/DDBJ databases">
        <authorList>
            <person name="Afonso C.L."/>
            <person name="Miller P.J."/>
            <person name="Scott M.A."/>
            <person name="Spackman E."/>
            <person name="Goraichik I."/>
            <person name="Dimitrov K.M."/>
            <person name="Suarez D.L."/>
            <person name="Swayne D.E."/>
        </authorList>
    </citation>
    <scope>NUCLEOTIDE SEQUENCE [LARGE SCALE GENOMIC DNA]</scope>
    <source>
        <strain evidence="2 3">KR-140</strain>
    </source>
</reference>
<proteinExistence type="predicted"/>
<protein>
    <submittedName>
        <fullName evidence="2">Uncharacterized protein</fullName>
    </submittedName>
</protein>
<feature type="compositionally biased region" description="Polar residues" evidence="1">
    <location>
        <begin position="150"/>
        <end position="164"/>
    </location>
</feature>
<name>A0A1W1UKR1_9DEIO</name>
<evidence type="ECO:0000313" key="3">
    <source>
        <dbReference type="Proteomes" id="UP000192582"/>
    </source>
</evidence>
<keyword evidence="3" id="KW-1185">Reference proteome</keyword>
<dbReference type="OrthoDB" id="70835at2"/>
<organism evidence="2 3">
    <name type="scientific">Deinococcus hopiensis KR-140</name>
    <dbReference type="NCBI Taxonomy" id="695939"/>
    <lineage>
        <taxon>Bacteria</taxon>
        <taxon>Thermotogati</taxon>
        <taxon>Deinococcota</taxon>
        <taxon>Deinococci</taxon>
        <taxon>Deinococcales</taxon>
        <taxon>Deinococcaceae</taxon>
        <taxon>Deinococcus</taxon>
    </lineage>
</organism>
<feature type="region of interest" description="Disordered" evidence="1">
    <location>
        <begin position="144"/>
        <end position="173"/>
    </location>
</feature>
<evidence type="ECO:0000256" key="1">
    <source>
        <dbReference type="SAM" id="MobiDB-lite"/>
    </source>
</evidence>
<sequence length="173" mass="18161">MAGRLFLQGGISASVNDKPVADAMAILEGATHTRVLLDVIHPIGKPASHKLHIGRGKLGYRALAADVLGVTVTSLAALDTDQAATVRSCAYGQMGLTTGQRVIGVQNRCHHLSSRRPAILSAFASASAWGKPSARIPLRPLLHLNRHSPPGSSTLQRCQTSAPSRSPRGLHCG</sequence>
<gene>
    <name evidence="2" type="ORF">SAMN00790413_04667</name>
</gene>
<dbReference type="STRING" id="695939.SAMN00790413_04667"/>
<dbReference type="AlphaFoldDB" id="A0A1W1UKR1"/>
<accession>A0A1W1UKR1</accession>
<dbReference type="EMBL" id="FWWU01000005">
    <property type="protein sequence ID" value="SMB81662.1"/>
    <property type="molecule type" value="Genomic_DNA"/>
</dbReference>